<dbReference type="EMBL" id="LGKP01000008">
    <property type="protein sequence ID" value="KPL90926.1"/>
    <property type="molecule type" value="Genomic_DNA"/>
</dbReference>
<comment type="caution">
    <text evidence="1">The sequence shown here is derived from an EMBL/GenBank/DDBJ whole genome shotgun (WGS) entry which is preliminary data.</text>
</comment>
<dbReference type="Gene3D" id="3.40.50.300">
    <property type="entry name" value="P-loop containing nucleotide triphosphate hydrolases"/>
    <property type="match status" value="1"/>
</dbReference>
<name>A0A0P6YJY2_9CHLR</name>
<proteinExistence type="predicted"/>
<dbReference type="CDD" id="cd00882">
    <property type="entry name" value="Ras_like_GTPase"/>
    <property type="match status" value="1"/>
</dbReference>
<evidence type="ECO:0008006" key="3">
    <source>
        <dbReference type="Google" id="ProtNLM"/>
    </source>
</evidence>
<accession>A0A0P6YJY2</accession>
<gene>
    <name evidence="1" type="ORF">SE18_03885</name>
</gene>
<dbReference type="RefSeq" id="WP_054533106.1">
    <property type="nucleotide sequence ID" value="NZ_LGKP01000008.1"/>
</dbReference>
<reference evidence="1 2" key="1">
    <citation type="submission" date="2015-07" db="EMBL/GenBank/DDBJ databases">
        <title>Whole genome sequence of Herpetosiphon geysericola DSM 7119.</title>
        <authorList>
            <person name="Hemp J."/>
            <person name="Ward L.M."/>
            <person name="Pace L.A."/>
            <person name="Fischer W.W."/>
        </authorList>
    </citation>
    <scope>NUCLEOTIDE SEQUENCE [LARGE SCALE GENOMIC DNA]</scope>
    <source>
        <strain evidence="1 2">DSM 7119</strain>
    </source>
</reference>
<dbReference type="InterPro" id="IPR027417">
    <property type="entry name" value="P-loop_NTPase"/>
</dbReference>
<evidence type="ECO:0000313" key="2">
    <source>
        <dbReference type="Proteomes" id="UP000050277"/>
    </source>
</evidence>
<protein>
    <recommendedName>
        <fullName evidence="3">GTPase</fullName>
    </recommendedName>
</protein>
<sequence length="178" mass="19893">MIRRRIAVCGAPVVGKTTLLSAFCEHSATDEFYAKSSETERLVWMTNRNADSARTLMAASGSVLAANNLLPWLMRNVHAIVYVIGAIEPNFEATYGLGAVQAECERQQHFWNLYTSHALAVGSRWSQIPWVFVLNKIDLGSYNPLLEYIPTDLASQIYLCSAVTKQGLAQLWDRILEL</sequence>
<dbReference type="AlphaFoldDB" id="A0A0P6YJY2"/>
<evidence type="ECO:0000313" key="1">
    <source>
        <dbReference type="EMBL" id="KPL90926.1"/>
    </source>
</evidence>
<dbReference type="Proteomes" id="UP000050277">
    <property type="component" value="Unassembled WGS sequence"/>
</dbReference>
<dbReference type="SUPFAM" id="SSF52540">
    <property type="entry name" value="P-loop containing nucleoside triphosphate hydrolases"/>
    <property type="match status" value="1"/>
</dbReference>
<organism evidence="1 2">
    <name type="scientific">Herpetosiphon geysericola</name>
    <dbReference type="NCBI Taxonomy" id="70996"/>
    <lineage>
        <taxon>Bacteria</taxon>
        <taxon>Bacillati</taxon>
        <taxon>Chloroflexota</taxon>
        <taxon>Chloroflexia</taxon>
        <taxon>Herpetosiphonales</taxon>
        <taxon>Herpetosiphonaceae</taxon>
        <taxon>Herpetosiphon</taxon>
    </lineage>
</organism>
<keyword evidence="2" id="KW-1185">Reference proteome</keyword>